<proteinExistence type="predicted"/>
<feature type="transmembrane region" description="Helical" evidence="6">
    <location>
        <begin position="140"/>
        <end position="164"/>
    </location>
</feature>
<sequence length="823" mass="89462">MSPQGLFTYQPGQAQTLAVIVVFALLSMLAIFYVLLRFSWGFLSHWYRSAEVGEEPREKFFFRTQLGAYTASLLFSNFVCSTSSVVDTKWIMLRGIQRGPTCTAQAAVSQISGVANAYFTAAVAIHTFNSLVLRKRLPTWFCGAAVAFGWICSTAAGGVPLAVFNGSSDPIYSSNGLSCGFSPEYPVLQTVLQLVPIFLASLISVVCYVLIFLFLRGTLSISDGLHVNIDPEARRSATAGTLFEYHRFIAAIARSMLWFPFAYMGLLFPLVIVSLMGLNEYYVPFSARVFADAFSSMLGFANAMILLNILRIMAPVLSQHQVVQRIQVSAGSESFFAGSKSPFVQDFKVESPIMSFAQDIPGSNTPRSPHTPRTPRSPRSPRTPRSPRVPPIRIPSRRDMAEPILLTQAISGLTTPTPRTPRTPHMPTIHGASQPGTLRRTGSIVKQLIAKRPSIKMPNPAEKSETPLLERKISPAAELNAMLSAPGLPSNPRARLTHDGHFHGLPPPRRTYRSPVVREPSYEALPTEAISPPLNASSTGPRTPMDSTMFSRSSVSSAGHSRATSSHSTRYNSTHESLFSTYTDRSQATRDSLVPPVPRLPDLNPAERSTGARSTSVDSLPAHRLEDPVARAASSSSDESSGESSSDHSSTAHLVNAGLPTSPFMMDAASRSWSHSRSRARQPSSTDATRSPAPSLLLGEAAAMRRMLSAPDLWAARRSSRSSEQRAQMQAPPSRARAPLSDELFGLPQMPKVPQARTPLHSRAPSAYADPFTTPTHSRQSSRASTTESLSAAPATSQERLVRAATSVRRATSPTPRTSYGYF</sequence>
<dbReference type="SUPFAM" id="SSF81321">
    <property type="entry name" value="Family A G protein-coupled receptor-like"/>
    <property type="match status" value="1"/>
</dbReference>
<feature type="transmembrane region" description="Helical" evidence="6">
    <location>
        <begin position="191"/>
        <end position="215"/>
    </location>
</feature>
<evidence type="ECO:0000256" key="2">
    <source>
        <dbReference type="ARBA" id="ARBA00022692"/>
    </source>
</evidence>
<feature type="region of interest" description="Disordered" evidence="5">
    <location>
        <begin position="358"/>
        <end position="396"/>
    </location>
</feature>
<evidence type="ECO:0000313" key="7">
    <source>
        <dbReference type="EMBL" id="OCH84810.1"/>
    </source>
</evidence>
<evidence type="ECO:0000256" key="3">
    <source>
        <dbReference type="ARBA" id="ARBA00022989"/>
    </source>
</evidence>
<feature type="compositionally biased region" description="Polar residues" evidence="5">
    <location>
        <begin position="773"/>
        <end position="799"/>
    </location>
</feature>
<evidence type="ECO:0008006" key="9">
    <source>
        <dbReference type="Google" id="ProtNLM"/>
    </source>
</evidence>
<feature type="transmembrane region" description="Helical" evidence="6">
    <location>
        <begin position="106"/>
        <end position="128"/>
    </location>
</feature>
<evidence type="ECO:0000256" key="1">
    <source>
        <dbReference type="ARBA" id="ARBA00004141"/>
    </source>
</evidence>
<keyword evidence="2 6" id="KW-0812">Transmembrane</keyword>
<feature type="transmembrane region" description="Helical" evidence="6">
    <location>
        <begin position="257"/>
        <end position="277"/>
    </location>
</feature>
<reference evidence="7 8" key="1">
    <citation type="submission" date="2016-07" db="EMBL/GenBank/DDBJ databases">
        <title>Draft genome of the white-rot fungus Obba rivulosa 3A-2.</title>
        <authorList>
            <consortium name="DOE Joint Genome Institute"/>
            <person name="Miettinen O."/>
            <person name="Riley R."/>
            <person name="Acob R."/>
            <person name="Barry K."/>
            <person name="Cullen D."/>
            <person name="De Vries R."/>
            <person name="Hainaut M."/>
            <person name="Hatakka A."/>
            <person name="Henrissat B."/>
            <person name="Hilden K."/>
            <person name="Kuo R."/>
            <person name="Labutti K."/>
            <person name="Lipzen A."/>
            <person name="Makela M.R."/>
            <person name="Sandor L."/>
            <person name="Spatafora J.W."/>
            <person name="Grigoriev I.V."/>
            <person name="Hibbett D.S."/>
        </authorList>
    </citation>
    <scope>NUCLEOTIDE SEQUENCE [LARGE SCALE GENOMIC DNA]</scope>
    <source>
        <strain evidence="7 8">3A-2</strain>
    </source>
</reference>
<dbReference type="PANTHER" id="PTHR23112">
    <property type="entry name" value="G PROTEIN-COUPLED RECEPTOR 157-RELATED"/>
    <property type="match status" value="1"/>
</dbReference>
<dbReference type="EMBL" id="KV722632">
    <property type="protein sequence ID" value="OCH84810.1"/>
    <property type="molecule type" value="Genomic_DNA"/>
</dbReference>
<feature type="transmembrane region" description="Helical" evidence="6">
    <location>
        <begin position="16"/>
        <end position="36"/>
    </location>
</feature>
<name>A0A8E2AT72_9APHY</name>
<keyword evidence="3 6" id="KW-1133">Transmembrane helix</keyword>
<feature type="region of interest" description="Disordered" evidence="5">
    <location>
        <begin position="715"/>
        <end position="823"/>
    </location>
</feature>
<feature type="compositionally biased region" description="Polar residues" evidence="5">
    <location>
        <begin position="534"/>
        <end position="550"/>
    </location>
</feature>
<organism evidence="7 8">
    <name type="scientific">Obba rivulosa</name>
    <dbReference type="NCBI Taxonomy" id="1052685"/>
    <lineage>
        <taxon>Eukaryota</taxon>
        <taxon>Fungi</taxon>
        <taxon>Dikarya</taxon>
        <taxon>Basidiomycota</taxon>
        <taxon>Agaricomycotina</taxon>
        <taxon>Agaricomycetes</taxon>
        <taxon>Polyporales</taxon>
        <taxon>Gelatoporiaceae</taxon>
        <taxon>Obba</taxon>
    </lineage>
</organism>
<evidence type="ECO:0000256" key="6">
    <source>
        <dbReference type="SAM" id="Phobius"/>
    </source>
</evidence>
<dbReference type="CDD" id="cd00637">
    <property type="entry name" value="7tm_classA_rhodopsin-like"/>
    <property type="match status" value="1"/>
</dbReference>
<keyword evidence="4 6" id="KW-0472">Membrane</keyword>
<dbReference type="PANTHER" id="PTHR23112:SF37">
    <property type="entry name" value="G PROTEIN-COUPLED RECEPTOR GPR1"/>
    <property type="match status" value="1"/>
</dbReference>
<feature type="compositionally biased region" description="Polar residues" evidence="5">
    <location>
        <begin position="809"/>
        <end position="823"/>
    </location>
</feature>
<dbReference type="GO" id="GO:0005886">
    <property type="term" value="C:plasma membrane"/>
    <property type="evidence" value="ECO:0007669"/>
    <property type="project" value="TreeGrafter"/>
</dbReference>
<dbReference type="Gene3D" id="1.20.1070.10">
    <property type="entry name" value="Rhodopsin 7-helix transmembrane proteins"/>
    <property type="match status" value="1"/>
</dbReference>
<feature type="compositionally biased region" description="Low complexity" evidence="5">
    <location>
        <begin position="634"/>
        <end position="649"/>
    </location>
</feature>
<feature type="compositionally biased region" description="Low complexity" evidence="5">
    <location>
        <begin position="551"/>
        <end position="569"/>
    </location>
</feature>
<dbReference type="AlphaFoldDB" id="A0A8E2AT72"/>
<evidence type="ECO:0000256" key="4">
    <source>
        <dbReference type="ARBA" id="ARBA00023136"/>
    </source>
</evidence>
<feature type="region of interest" description="Disordered" evidence="5">
    <location>
        <begin position="523"/>
        <end position="695"/>
    </location>
</feature>
<dbReference type="Proteomes" id="UP000250043">
    <property type="component" value="Unassembled WGS sequence"/>
</dbReference>
<dbReference type="OrthoDB" id="100006at2759"/>
<keyword evidence="8" id="KW-1185">Reference proteome</keyword>
<evidence type="ECO:0000313" key="8">
    <source>
        <dbReference type="Proteomes" id="UP000250043"/>
    </source>
</evidence>
<dbReference type="GO" id="GO:0007189">
    <property type="term" value="P:adenylate cyclase-activating G protein-coupled receptor signaling pathway"/>
    <property type="evidence" value="ECO:0007669"/>
    <property type="project" value="TreeGrafter"/>
</dbReference>
<feature type="compositionally biased region" description="Polar residues" evidence="5">
    <location>
        <begin position="570"/>
        <end position="590"/>
    </location>
</feature>
<feature type="region of interest" description="Disordered" evidence="5">
    <location>
        <begin position="412"/>
        <end position="437"/>
    </location>
</feature>
<comment type="subcellular location">
    <subcellularLocation>
        <location evidence="1">Membrane</location>
        <topology evidence="1">Multi-pass membrane protein</topology>
    </subcellularLocation>
</comment>
<dbReference type="GO" id="GO:0004930">
    <property type="term" value="F:G protein-coupled receptor activity"/>
    <property type="evidence" value="ECO:0007669"/>
    <property type="project" value="TreeGrafter"/>
</dbReference>
<accession>A0A8E2AT72</accession>
<protein>
    <recommendedName>
        <fullName evidence="9">G protein-coupled receptor</fullName>
    </recommendedName>
</protein>
<evidence type="ECO:0000256" key="5">
    <source>
        <dbReference type="SAM" id="MobiDB-lite"/>
    </source>
</evidence>
<gene>
    <name evidence="7" type="ORF">OBBRIDRAFT_785696</name>
</gene>